<dbReference type="RefSeq" id="WP_201954796.1">
    <property type="nucleotide sequence ID" value="NZ_JAERRJ010000013.1"/>
</dbReference>
<sequence>MGFARPHPARTTTTLAVAAVAVLAAGCGSEPDSAPAAQPTTTTLAPGQTDCLAGAREITALRPTFDQLTERVQGISAAAGRNDLPDIRQRTADGARLAQEIVTGVDASVAGMRPAIARDAFAAISVSAGQVRDALHGLEAALDAPATADQVGRALDESFAGLNHSMLVMTVACPISYGSQIRTETATPSGTATSAPSTTGR</sequence>
<dbReference type="PROSITE" id="PS51257">
    <property type="entry name" value="PROKAR_LIPOPROTEIN"/>
    <property type="match status" value="1"/>
</dbReference>
<evidence type="ECO:0000313" key="3">
    <source>
        <dbReference type="Proteomes" id="UP000602198"/>
    </source>
</evidence>
<accession>A0ABS1ME62</accession>
<gene>
    <name evidence="2" type="ORF">JK358_31480</name>
</gene>
<protein>
    <recommendedName>
        <fullName evidence="4">Lipoprotein</fullName>
    </recommendedName>
</protein>
<evidence type="ECO:0000256" key="1">
    <source>
        <dbReference type="SAM" id="SignalP"/>
    </source>
</evidence>
<feature type="signal peptide" evidence="1">
    <location>
        <begin position="1"/>
        <end position="24"/>
    </location>
</feature>
<organism evidence="2 3">
    <name type="scientific">Nocardia acididurans</name>
    <dbReference type="NCBI Taxonomy" id="2802282"/>
    <lineage>
        <taxon>Bacteria</taxon>
        <taxon>Bacillati</taxon>
        <taxon>Actinomycetota</taxon>
        <taxon>Actinomycetes</taxon>
        <taxon>Mycobacteriales</taxon>
        <taxon>Nocardiaceae</taxon>
        <taxon>Nocardia</taxon>
    </lineage>
</organism>
<name>A0ABS1ME62_9NOCA</name>
<evidence type="ECO:0000313" key="2">
    <source>
        <dbReference type="EMBL" id="MBL1078935.1"/>
    </source>
</evidence>
<dbReference type="Proteomes" id="UP000602198">
    <property type="component" value="Unassembled WGS sequence"/>
</dbReference>
<feature type="chain" id="PRO_5047289524" description="Lipoprotein" evidence="1">
    <location>
        <begin position="25"/>
        <end position="201"/>
    </location>
</feature>
<evidence type="ECO:0008006" key="4">
    <source>
        <dbReference type="Google" id="ProtNLM"/>
    </source>
</evidence>
<comment type="caution">
    <text evidence="2">The sequence shown here is derived from an EMBL/GenBank/DDBJ whole genome shotgun (WGS) entry which is preliminary data.</text>
</comment>
<dbReference type="EMBL" id="JAERRJ010000013">
    <property type="protein sequence ID" value="MBL1078935.1"/>
    <property type="molecule type" value="Genomic_DNA"/>
</dbReference>
<keyword evidence="3" id="KW-1185">Reference proteome</keyword>
<reference evidence="2 3" key="1">
    <citation type="submission" date="2021-01" db="EMBL/GenBank/DDBJ databases">
        <title>WGS of actinomycetes isolated from Thailand.</title>
        <authorList>
            <person name="Thawai C."/>
        </authorList>
    </citation>
    <scope>NUCLEOTIDE SEQUENCE [LARGE SCALE GENOMIC DNA]</scope>
    <source>
        <strain evidence="2 3">LPG 2</strain>
    </source>
</reference>
<keyword evidence="1" id="KW-0732">Signal</keyword>
<proteinExistence type="predicted"/>